<accession>A0A438HC55</accession>
<sequence length="438" mass="48133">MGKKKWVVDQGRTLWEGREEEKFLSGWGKNEVGLTCPPMREGLALRVSKKKRKRGLGKWGRGAGLGRQRCSRLPPYVSTNVIATVCTVHNSVPYLSVPRPFPTQINPIILCIDPRSTKFLANNPVLTIQQPNNATPNLLVTYPAQGHINPSLQLAKLLIRAGAHVTFVTSSSAGTRMSKSPTLDGLEFVTFSDGYDHGFDHGVGLQNFMSELERLGSQLLLSSSWPELMKVVPLLAYSMLIGNKGNGSSSSIELPGLPLFSSINGNWTLASIAFLDGKDPSDTSFGGDLFRGSKDYIQWLNSNAESSVIYVSFGSLSVLSKQQSEEIARGLLDSGRPFLWVIRAKENEEEEKEDKLSCVEELEQLGMIVPWCSQVEVLSHPSLGCFVSHCGLRVMVNQEGIVEGGEIKKCLELVMGGGERGQEVRSNAKKWKDWPGKL</sequence>
<comment type="similarity">
    <text evidence="1">Belongs to the UDP-glycosyltransferase family.</text>
</comment>
<gene>
    <name evidence="3" type="primary">UGT75L6_31</name>
    <name evidence="3" type="ORF">CK203_049117</name>
</gene>
<evidence type="ECO:0000313" key="3">
    <source>
        <dbReference type="EMBL" id="RVW82045.1"/>
    </source>
</evidence>
<keyword evidence="2 3" id="KW-0808">Transferase</keyword>
<proteinExistence type="inferred from homology"/>
<evidence type="ECO:0000256" key="1">
    <source>
        <dbReference type="ARBA" id="ARBA00009995"/>
    </source>
</evidence>
<organism evidence="3 4">
    <name type="scientific">Vitis vinifera</name>
    <name type="common">Grape</name>
    <dbReference type="NCBI Taxonomy" id="29760"/>
    <lineage>
        <taxon>Eukaryota</taxon>
        <taxon>Viridiplantae</taxon>
        <taxon>Streptophyta</taxon>
        <taxon>Embryophyta</taxon>
        <taxon>Tracheophyta</taxon>
        <taxon>Spermatophyta</taxon>
        <taxon>Magnoliopsida</taxon>
        <taxon>eudicotyledons</taxon>
        <taxon>Gunneridae</taxon>
        <taxon>Pentapetalae</taxon>
        <taxon>rosids</taxon>
        <taxon>Vitales</taxon>
        <taxon>Vitaceae</taxon>
        <taxon>Viteae</taxon>
        <taxon>Vitis</taxon>
    </lineage>
</organism>
<dbReference type="AlphaFoldDB" id="A0A438HC55"/>
<evidence type="ECO:0000256" key="2">
    <source>
        <dbReference type="ARBA" id="ARBA00022679"/>
    </source>
</evidence>
<dbReference type="PANTHER" id="PTHR11926:SF1542">
    <property type="entry name" value="GLYCOSYLTRANSFERASE"/>
    <property type="match status" value="1"/>
</dbReference>
<reference evidence="3 4" key="1">
    <citation type="journal article" date="2018" name="PLoS Genet.">
        <title>Population sequencing reveals clonal diversity and ancestral inbreeding in the grapevine cultivar Chardonnay.</title>
        <authorList>
            <person name="Roach M.J."/>
            <person name="Johnson D.L."/>
            <person name="Bohlmann J."/>
            <person name="van Vuuren H.J."/>
            <person name="Jones S.J."/>
            <person name="Pretorius I.S."/>
            <person name="Schmidt S.A."/>
            <person name="Borneman A.R."/>
        </authorList>
    </citation>
    <scope>NUCLEOTIDE SEQUENCE [LARGE SCALE GENOMIC DNA]</scope>
    <source>
        <strain evidence="4">cv. Chardonnay</strain>
        <tissue evidence="3">Leaf</tissue>
    </source>
</reference>
<dbReference type="SUPFAM" id="SSF53756">
    <property type="entry name" value="UDP-Glycosyltransferase/glycogen phosphorylase"/>
    <property type="match status" value="1"/>
</dbReference>
<evidence type="ECO:0000313" key="4">
    <source>
        <dbReference type="Proteomes" id="UP000288805"/>
    </source>
</evidence>
<protein>
    <submittedName>
        <fullName evidence="3">Crocetin glucosyltransferase, chloroplastic</fullName>
    </submittedName>
</protein>
<comment type="caution">
    <text evidence="3">The sequence shown here is derived from an EMBL/GenBank/DDBJ whole genome shotgun (WGS) entry which is preliminary data.</text>
</comment>
<dbReference type="Pfam" id="PF00201">
    <property type="entry name" value="UDPGT"/>
    <property type="match status" value="1"/>
</dbReference>
<dbReference type="GO" id="GO:0008194">
    <property type="term" value="F:UDP-glycosyltransferase activity"/>
    <property type="evidence" value="ECO:0007669"/>
    <property type="project" value="InterPro"/>
</dbReference>
<dbReference type="Gene3D" id="3.40.50.2000">
    <property type="entry name" value="Glycogen Phosphorylase B"/>
    <property type="match status" value="3"/>
</dbReference>
<dbReference type="PANTHER" id="PTHR11926">
    <property type="entry name" value="GLUCOSYL/GLUCURONOSYL TRANSFERASES"/>
    <property type="match status" value="1"/>
</dbReference>
<dbReference type="EMBL" id="QGNW01000245">
    <property type="protein sequence ID" value="RVW82045.1"/>
    <property type="molecule type" value="Genomic_DNA"/>
</dbReference>
<name>A0A438HC55_VITVI</name>
<dbReference type="Proteomes" id="UP000288805">
    <property type="component" value="Unassembled WGS sequence"/>
</dbReference>
<dbReference type="InterPro" id="IPR002213">
    <property type="entry name" value="UDP_glucos_trans"/>
</dbReference>
<dbReference type="CDD" id="cd03784">
    <property type="entry name" value="GT1_Gtf-like"/>
    <property type="match status" value="1"/>
</dbReference>